<feature type="chain" id="PRO_5014878680" evidence="2">
    <location>
        <begin position="20"/>
        <end position="448"/>
    </location>
</feature>
<protein>
    <submittedName>
        <fullName evidence="3">Uncharacterized protein</fullName>
    </submittedName>
</protein>
<dbReference type="Proteomes" id="UP000234341">
    <property type="component" value="Unassembled WGS sequence"/>
</dbReference>
<reference evidence="3 4" key="1">
    <citation type="submission" date="2017-12" db="EMBL/GenBank/DDBJ databases">
        <title>Genome sequence of the active heterotrophic nitrifier-denitrifier, Cupriavidus pauculus UM1.</title>
        <authorList>
            <person name="Putonti C."/>
            <person name="Castignetti D."/>
        </authorList>
    </citation>
    <scope>NUCLEOTIDE SEQUENCE [LARGE SCALE GENOMIC DNA]</scope>
    <source>
        <strain evidence="3 4">UM1</strain>
    </source>
</reference>
<dbReference type="RefSeq" id="WP_101681634.1">
    <property type="nucleotide sequence ID" value="NZ_PJRP01000004.1"/>
</dbReference>
<gene>
    <name evidence="3" type="ORF">CYJ10_11415</name>
</gene>
<comment type="caution">
    <text evidence="3">The sequence shown here is derived from an EMBL/GenBank/DDBJ whole genome shotgun (WGS) entry which is preliminary data.</text>
</comment>
<proteinExistence type="predicted"/>
<keyword evidence="2" id="KW-0732">Signal</keyword>
<organism evidence="3 4">
    <name type="scientific">Cupriavidus pauculus</name>
    <dbReference type="NCBI Taxonomy" id="82633"/>
    <lineage>
        <taxon>Bacteria</taxon>
        <taxon>Pseudomonadati</taxon>
        <taxon>Pseudomonadota</taxon>
        <taxon>Betaproteobacteria</taxon>
        <taxon>Burkholderiales</taxon>
        <taxon>Burkholderiaceae</taxon>
        <taxon>Cupriavidus</taxon>
    </lineage>
</organism>
<dbReference type="EMBL" id="PJRP01000004">
    <property type="protein sequence ID" value="PLQ00264.1"/>
    <property type="molecule type" value="Genomic_DNA"/>
</dbReference>
<evidence type="ECO:0000313" key="4">
    <source>
        <dbReference type="Proteomes" id="UP000234341"/>
    </source>
</evidence>
<accession>A0A2N5CDH5</accession>
<feature type="signal peptide" evidence="2">
    <location>
        <begin position="1"/>
        <end position="19"/>
    </location>
</feature>
<evidence type="ECO:0000313" key="3">
    <source>
        <dbReference type="EMBL" id="PLQ00264.1"/>
    </source>
</evidence>
<name>A0A2N5CDH5_9BURK</name>
<dbReference type="OrthoDB" id="2065331at2"/>
<dbReference type="AlphaFoldDB" id="A0A2N5CDH5"/>
<feature type="compositionally biased region" description="Low complexity" evidence="1">
    <location>
        <begin position="333"/>
        <end position="367"/>
    </location>
</feature>
<evidence type="ECO:0000256" key="2">
    <source>
        <dbReference type="SAM" id="SignalP"/>
    </source>
</evidence>
<sequence length="448" mass="49510">MKRVLWALAALFVATSAHADGEFFTDAEANCKLWNEVPRPGERIRWEGKCQDGYGHGDGKLTYLQTDGTSSTSAGYFRHGKVFGKYETRRYDASGSLQYPIKIRFSSGSEGPAETYEKAIQDSGGFSIAYFSGKRRLGIYRSNLTANNELAAYSTSGSEDQPEGRVNAVYLASYNSRTKTWQSWPDEKARNQLDLWGYALVTGSPGSYRVTECNDRDSCVQRFQGALVSQGYAGWDSTRMTEIDSQWDTARRALEQADADAVTRKQAAGLHAKAIATLPADKLFAYGSRQEQERNYDFALDAYRTIVEKYSKSKLMDAAVARMATVQDKLDQKNAQADNAQAQANAAAQRTASNNQRQQAQSQAQAQRMEEDRQRRQVAYDQCKSTADQCTTDCLTTAGAGVIGGIAGLVNRNAVNTNGLNMINQRAQNTCSRCEAMTKQCETMKPTT</sequence>
<feature type="region of interest" description="Disordered" evidence="1">
    <location>
        <begin position="332"/>
        <end position="373"/>
    </location>
</feature>
<evidence type="ECO:0000256" key="1">
    <source>
        <dbReference type="SAM" id="MobiDB-lite"/>
    </source>
</evidence>